<evidence type="ECO:0000313" key="1">
    <source>
        <dbReference type="EMBL" id="MCF2651324.1"/>
    </source>
</evidence>
<keyword evidence="2" id="KW-1185">Reference proteome</keyword>
<accession>A0ABS9CJK1</accession>
<evidence type="ECO:0000313" key="2">
    <source>
        <dbReference type="Proteomes" id="UP001299220"/>
    </source>
</evidence>
<dbReference type="RefSeq" id="WP_235322255.1">
    <property type="nucleotide sequence ID" value="NZ_JAFBIT010000001.1"/>
</dbReference>
<proteinExistence type="predicted"/>
<dbReference type="InterPro" id="IPR015074">
    <property type="entry name" value="DUF1867"/>
</dbReference>
<organism evidence="1 2">
    <name type="scientific">Anaeromassilibacillus senegalensis</name>
    <dbReference type="NCBI Taxonomy" id="1673717"/>
    <lineage>
        <taxon>Bacteria</taxon>
        <taxon>Bacillati</taxon>
        <taxon>Bacillota</taxon>
        <taxon>Clostridia</taxon>
        <taxon>Eubacteriales</taxon>
        <taxon>Acutalibacteraceae</taxon>
        <taxon>Anaeromassilibacillus</taxon>
    </lineage>
</organism>
<dbReference type="Gene3D" id="3.40.1380.20">
    <property type="entry name" value="Pyruvate kinase, C-terminal domain"/>
    <property type="match status" value="1"/>
</dbReference>
<name>A0ABS9CJK1_9FIRM</name>
<sequence>MTFSKPGPENTGATLRIALEAAAQKNFDLVVASNTGSTVEALLTLKNEVHTPVNIVMVGQVDGFSAPGTNALTAEKRALLEAQGVRIVTAAHALSGAERGISRKFGGVYPAELVAASLRMLSQGVKVCVEIAMMALDCGAISYGRPVVCVGGTGRGADTVCIVTPAYTAGLFDTKINEILCKPGLYAE</sequence>
<comment type="caution">
    <text evidence="1">The sequence shown here is derived from an EMBL/GenBank/DDBJ whole genome shotgun (WGS) entry which is preliminary data.</text>
</comment>
<gene>
    <name evidence="1" type="ORF">JQM67_01705</name>
</gene>
<reference evidence="1 2" key="1">
    <citation type="submission" date="2020-12" db="EMBL/GenBank/DDBJ databases">
        <title>Whole genome sequences of gut porcine anaerobes.</title>
        <authorList>
            <person name="Kubasova T."/>
            <person name="Jahodarova E."/>
            <person name="Rychlik I."/>
        </authorList>
    </citation>
    <scope>NUCLEOTIDE SEQUENCE [LARGE SCALE GENOMIC DNA]</scope>
    <source>
        <strain evidence="1 2">An867</strain>
    </source>
</reference>
<dbReference type="InterPro" id="IPR036918">
    <property type="entry name" value="Pyrv_Knase_C_sf"/>
</dbReference>
<dbReference type="EMBL" id="JAFBIT010000001">
    <property type="protein sequence ID" value="MCF2651324.1"/>
    <property type="molecule type" value="Genomic_DNA"/>
</dbReference>
<dbReference type="SUPFAM" id="SSF52935">
    <property type="entry name" value="PK C-terminal domain-like"/>
    <property type="match status" value="1"/>
</dbReference>
<dbReference type="Proteomes" id="UP001299220">
    <property type="component" value="Unassembled WGS sequence"/>
</dbReference>
<evidence type="ECO:0008006" key="3">
    <source>
        <dbReference type="Google" id="ProtNLM"/>
    </source>
</evidence>
<dbReference type="PIRSF" id="PIRSF016138">
    <property type="entry name" value="UCP016138"/>
    <property type="match status" value="1"/>
</dbReference>
<protein>
    <recommendedName>
        <fullName evidence="3">Pyruvate kinase C-terminal domain-containing protein</fullName>
    </recommendedName>
</protein>